<protein>
    <submittedName>
        <fullName evidence="5">Alkaline phosphatase synthesis transcriptional regulatory protein PhoP</fullName>
    </submittedName>
</protein>
<accession>A0ABX2D0W2</accession>
<evidence type="ECO:0000256" key="2">
    <source>
        <dbReference type="ARBA" id="ARBA00023012"/>
    </source>
</evidence>
<dbReference type="RefSeq" id="WP_172189145.1">
    <property type="nucleotide sequence ID" value="NZ_CAWPPK010000273.1"/>
</dbReference>
<keyword evidence="2" id="KW-0902">Two-component regulatory system</keyword>
<feature type="modified residue" description="4-aspartylphosphate" evidence="3">
    <location>
        <position position="52"/>
    </location>
</feature>
<evidence type="ECO:0000259" key="4">
    <source>
        <dbReference type="PROSITE" id="PS50110"/>
    </source>
</evidence>
<dbReference type="Proteomes" id="UP000702425">
    <property type="component" value="Unassembled WGS sequence"/>
</dbReference>
<reference evidence="5 6" key="1">
    <citation type="journal article" date="2020" name="Sci. Rep.">
        <title>A novel cyanobacterial geosmin producer, revising GeoA distribution and dispersion patterns in Bacteria.</title>
        <authorList>
            <person name="Churro C."/>
            <person name="Semedo-Aguiar A.P."/>
            <person name="Silva A.D."/>
            <person name="Pereira-Leal J.B."/>
            <person name="Leite R.B."/>
        </authorList>
    </citation>
    <scope>NUCLEOTIDE SEQUENCE [LARGE SCALE GENOMIC DNA]</scope>
    <source>
        <strain evidence="5 6">IPMA8</strain>
    </source>
</reference>
<keyword evidence="6" id="KW-1185">Reference proteome</keyword>
<feature type="domain" description="Response regulatory" evidence="4">
    <location>
        <begin position="3"/>
        <end position="120"/>
    </location>
</feature>
<dbReference type="SUPFAM" id="SSF52172">
    <property type="entry name" value="CheY-like"/>
    <property type="match status" value="1"/>
</dbReference>
<evidence type="ECO:0000313" key="6">
    <source>
        <dbReference type="Proteomes" id="UP000702425"/>
    </source>
</evidence>
<organism evidence="5 6">
    <name type="scientific">Microcoleus asticus IPMA8</name>
    <dbReference type="NCBI Taxonomy" id="2563858"/>
    <lineage>
        <taxon>Bacteria</taxon>
        <taxon>Bacillati</taxon>
        <taxon>Cyanobacteriota</taxon>
        <taxon>Cyanophyceae</taxon>
        <taxon>Oscillatoriophycideae</taxon>
        <taxon>Oscillatoriales</taxon>
        <taxon>Microcoleaceae</taxon>
        <taxon>Microcoleus</taxon>
        <taxon>Microcoleus asticus</taxon>
    </lineage>
</organism>
<dbReference type="PROSITE" id="PS50110">
    <property type="entry name" value="RESPONSE_REGULATORY"/>
    <property type="match status" value="1"/>
</dbReference>
<proteinExistence type="predicted"/>
<dbReference type="InterPro" id="IPR001789">
    <property type="entry name" value="Sig_transdc_resp-reg_receiver"/>
</dbReference>
<comment type="caution">
    <text evidence="5">The sequence shown here is derived from an EMBL/GenBank/DDBJ whole genome shotgun (WGS) entry which is preliminary data.</text>
</comment>
<dbReference type="InterPro" id="IPR050595">
    <property type="entry name" value="Bact_response_regulator"/>
</dbReference>
<gene>
    <name evidence="5" type="primary">phoP_6</name>
    <name evidence="5" type="ORF">E5S67_03347</name>
</gene>
<dbReference type="SMART" id="SM00448">
    <property type="entry name" value="REC"/>
    <property type="match status" value="1"/>
</dbReference>
<keyword evidence="1 3" id="KW-0597">Phosphoprotein</keyword>
<dbReference type="EMBL" id="SRRZ01000059">
    <property type="protein sequence ID" value="NQE35612.1"/>
    <property type="molecule type" value="Genomic_DNA"/>
</dbReference>
<evidence type="ECO:0000256" key="1">
    <source>
        <dbReference type="ARBA" id="ARBA00022553"/>
    </source>
</evidence>
<name>A0ABX2D0W2_9CYAN</name>
<evidence type="ECO:0000313" key="5">
    <source>
        <dbReference type="EMBL" id="NQE35612.1"/>
    </source>
</evidence>
<dbReference type="Pfam" id="PF00072">
    <property type="entry name" value="Response_reg"/>
    <property type="match status" value="1"/>
</dbReference>
<dbReference type="PANTHER" id="PTHR44591:SF14">
    <property type="entry name" value="PROTEIN PILG"/>
    <property type="match status" value="1"/>
</dbReference>
<dbReference type="InterPro" id="IPR011006">
    <property type="entry name" value="CheY-like_superfamily"/>
</dbReference>
<dbReference type="Gene3D" id="3.40.50.2300">
    <property type="match status" value="1"/>
</dbReference>
<sequence length="243" mass="27499">MSTVLVVEDSRSQRECISHQLRCSGLNVIQASDGVEALAKIEKNCPDLVLLDVIMPRLDGYGVCRLIKANPETRNIPVVFLTGKGQQLALFSRFQGDRAEAYVSKPWQPRELLATIKKVLLNANIKFDRASADAWTEYGILNLNTVELYQSHADAWTKYSPQIIKLYDSSLAAFEQALAIEPSHSNANKYRNRVQTIRAILRKKLEQTKPCKVCDYYYGRDGLNCAVHPAGRPQELCRDWELN</sequence>
<evidence type="ECO:0000256" key="3">
    <source>
        <dbReference type="PROSITE-ProRule" id="PRU00169"/>
    </source>
</evidence>
<dbReference type="PANTHER" id="PTHR44591">
    <property type="entry name" value="STRESS RESPONSE REGULATOR PROTEIN 1"/>
    <property type="match status" value="1"/>
</dbReference>